<accession>A0AAD9J5Z4</accession>
<dbReference type="Proteomes" id="UP001208570">
    <property type="component" value="Unassembled WGS sequence"/>
</dbReference>
<proteinExistence type="predicted"/>
<evidence type="ECO:0000256" key="1">
    <source>
        <dbReference type="SAM" id="MobiDB-lite"/>
    </source>
</evidence>
<dbReference type="InterPro" id="IPR016181">
    <property type="entry name" value="Acyl_CoA_acyltransferase"/>
</dbReference>
<organism evidence="3 4">
    <name type="scientific">Paralvinella palmiformis</name>
    <dbReference type="NCBI Taxonomy" id="53620"/>
    <lineage>
        <taxon>Eukaryota</taxon>
        <taxon>Metazoa</taxon>
        <taxon>Spiralia</taxon>
        <taxon>Lophotrochozoa</taxon>
        <taxon>Annelida</taxon>
        <taxon>Polychaeta</taxon>
        <taxon>Sedentaria</taxon>
        <taxon>Canalipalpata</taxon>
        <taxon>Terebellida</taxon>
        <taxon>Terebelliformia</taxon>
        <taxon>Alvinellidae</taxon>
        <taxon>Paralvinella</taxon>
    </lineage>
</organism>
<feature type="compositionally biased region" description="Basic and acidic residues" evidence="1">
    <location>
        <begin position="394"/>
        <end position="418"/>
    </location>
</feature>
<feature type="compositionally biased region" description="Basic and acidic residues" evidence="1">
    <location>
        <begin position="374"/>
        <end position="383"/>
    </location>
</feature>
<evidence type="ECO:0000313" key="4">
    <source>
        <dbReference type="Proteomes" id="UP001208570"/>
    </source>
</evidence>
<comment type="caution">
    <text evidence="3">The sequence shown here is derived from an EMBL/GenBank/DDBJ whole genome shotgun (WGS) entry which is preliminary data.</text>
</comment>
<feature type="region of interest" description="Disordered" evidence="1">
    <location>
        <begin position="314"/>
        <end position="465"/>
    </location>
</feature>
<gene>
    <name evidence="3" type="ORF">LSH36_561g01009</name>
</gene>
<dbReference type="InterPro" id="IPR038884">
    <property type="entry name" value="CFAP61"/>
</dbReference>
<sequence>MLPLTLMARHMLGRTNECRAYLVLLGLMQGTTWRILMELSTCPKSSTMTTLTTPDGPSEIINARRTESLDAPSILKLVEPSTESLFGRVNVVNLIEKAVLAVTLSNDKDQVLGHAAFLDYPNLANVDQAFWEKWLCQYYDCKKCNAMNSLFMHYFVAKQEYSHGCAKEIIRTMFNAVPELHYCFLIVPKGVFPESSLADLFKEMDLVSKDKGPDGCVVFVCYRHDHVPVLHVRIAKVEDHDDLVPIFNRQSDMLKHTYGDYFLAELIEAQNENMHCIVAEVGGTAVGFMSLIRDVNTDLLNDCFELAPFNGLRKRHPDDILEPPQSNITPQPSPQIEEQERPESAQSARSRISQTSEVSRHSETEMEGSGLPPDRSESVEKSVSRINSGSTMDRGSDFTSKDDELRVRQKLSDADESRSLLSDNADVESLKSEAEERSLHDTPTLEVSLPDCTSSGVTEPVVARPPSQHAQVPKHFLPVYKGENSVFCIQLFCIDERYEMRSCDFLPKAFELFPEDDFCSITVPHLVPEFPLLQQFVRITPRVPSTLAQELYVFGRAGLLRGFKVRQACSSDYQGVEKLVKSLELNDNLLNDLQQYNKARRDVDGTEIQAFVADCHDQVVGVAIVRREEDIEYIRSHYNIEDFIYYNHHRREEHGHLHHYVLNPIFKHYSKTFLKEILRLGHKTCLYYPLYPGYVERKILEKHTLVAALNDMVPVRARRQIVYPLEILGSNAPSTRVLKQQEQYALNHINRKLTMEPKVTINARIVVVGASDVGIAFLETFAFCPHLRFSNLTLISPHGLPGELPPDELQDQMITKRKKKHVMVNYDTVVPYDHLVIATGVQYQVPAPTGADVNQLMTSSEIEFSPDRRFDGVPPKNVFIINDTYEAAVVLYWVEHNLLKSDGRAVIYGSCLDAYSCVSTLLNVGITGDRIIVVEPPLTSKMTCLNNGTLDKALTKVLAEEGVQVHSGYLLAQWNDGEDDEEIHSVSFTSETKPLRLDTMAFFSFYKKQVDYEAFKAINDACLVFDGHLVIDATFHTTDVAIRGAGPITKFQRSYHADEWTHANFNSKEVGMQLCHDTNLHLYIAEKEHIETFS</sequence>
<dbReference type="EMBL" id="JAODUP010000561">
    <property type="protein sequence ID" value="KAK2147282.1"/>
    <property type="molecule type" value="Genomic_DNA"/>
</dbReference>
<reference evidence="3" key="1">
    <citation type="journal article" date="2023" name="Mol. Biol. Evol.">
        <title>Third-Generation Sequencing Reveals the Adaptive Role of the Epigenome in Three Deep-Sea Polychaetes.</title>
        <authorList>
            <person name="Perez M."/>
            <person name="Aroh O."/>
            <person name="Sun Y."/>
            <person name="Lan Y."/>
            <person name="Juniper S.K."/>
            <person name="Young C.R."/>
            <person name="Angers B."/>
            <person name="Qian P.Y."/>
        </authorList>
    </citation>
    <scope>NUCLEOTIDE SEQUENCE</scope>
    <source>
        <strain evidence="3">P08H-3</strain>
    </source>
</reference>
<dbReference type="Pfam" id="PF16092">
    <property type="entry name" value="CFAP61_N"/>
    <property type="match status" value="1"/>
</dbReference>
<feature type="domain" description="Cilia- and flagella-associated protein 61 N-terminal" evidence="2">
    <location>
        <begin position="63"/>
        <end position="314"/>
    </location>
</feature>
<protein>
    <recommendedName>
        <fullName evidence="2">Cilia- and flagella-associated protein 61 N-terminal domain-containing protein</fullName>
    </recommendedName>
</protein>
<name>A0AAD9J5Z4_9ANNE</name>
<feature type="compositionally biased region" description="Polar residues" evidence="1">
    <location>
        <begin position="324"/>
        <end position="336"/>
    </location>
</feature>
<evidence type="ECO:0000313" key="3">
    <source>
        <dbReference type="EMBL" id="KAK2147282.1"/>
    </source>
</evidence>
<dbReference type="InterPro" id="IPR032151">
    <property type="entry name" value="CFAP61_N"/>
</dbReference>
<dbReference type="PANTHER" id="PTHR21178">
    <property type="entry name" value="CILIA- AND FLAGELLA-ASSOCIATED PROTEIN 61"/>
    <property type="match status" value="1"/>
</dbReference>
<evidence type="ECO:0000259" key="2">
    <source>
        <dbReference type="Pfam" id="PF16092"/>
    </source>
</evidence>
<feature type="compositionally biased region" description="Polar residues" evidence="1">
    <location>
        <begin position="384"/>
        <end position="393"/>
    </location>
</feature>
<dbReference type="Gene3D" id="3.50.50.60">
    <property type="entry name" value="FAD/NAD(P)-binding domain"/>
    <property type="match status" value="2"/>
</dbReference>
<dbReference type="InterPro" id="IPR036188">
    <property type="entry name" value="FAD/NAD-bd_sf"/>
</dbReference>
<feature type="compositionally biased region" description="Basic and acidic residues" evidence="1">
    <location>
        <begin position="428"/>
        <end position="440"/>
    </location>
</feature>
<dbReference type="PANTHER" id="PTHR21178:SF8">
    <property type="entry name" value="CILIA- AND FLAGELLA-ASSOCIATED PROTEIN 61"/>
    <property type="match status" value="1"/>
</dbReference>
<dbReference type="SUPFAM" id="SSF55729">
    <property type="entry name" value="Acyl-CoA N-acyltransferases (Nat)"/>
    <property type="match status" value="1"/>
</dbReference>
<keyword evidence="4" id="KW-1185">Reference proteome</keyword>
<dbReference type="AlphaFoldDB" id="A0AAD9J5Z4"/>
<dbReference type="SUPFAM" id="SSF51971">
    <property type="entry name" value="Nucleotide-binding domain"/>
    <property type="match status" value="1"/>
</dbReference>
<feature type="compositionally biased region" description="Polar residues" evidence="1">
    <location>
        <begin position="344"/>
        <end position="357"/>
    </location>
</feature>